<dbReference type="EMBL" id="JAODUO010000125">
    <property type="protein sequence ID" value="KAK2188718.1"/>
    <property type="molecule type" value="Genomic_DNA"/>
</dbReference>
<proteinExistence type="predicted"/>
<feature type="transmembrane region" description="Helical" evidence="1">
    <location>
        <begin position="160"/>
        <end position="184"/>
    </location>
</feature>
<dbReference type="AlphaFoldDB" id="A0AAD9UGK2"/>
<keyword evidence="1" id="KW-0472">Membrane</keyword>
<comment type="caution">
    <text evidence="2">The sequence shown here is derived from an EMBL/GenBank/DDBJ whole genome shotgun (WGS) entry which is preliminary data.</text>
</comment>
<dbReference type="PANTHER" id="PTHR12242:SF45">
    <property type="entry name" value="MARVEL DOMAIN-CONTAINING PROTEIN"/>
    <property type="match status" value="1"/>
</dbReference>
<feature type="transmembrane region" description="Helical" evidence="1">
    <location>
        <begin position="59"/>
        <end position="79"/>
    </location>
</feature>
<keyword evidence="3" id="KW-1185">Reference proteome</keyword>
<evidence type="ECO:0008006" key="4">
    <source>
        <dbReference type="Google" id="ProtNLM"/>
    </source>
</evidence>
<feature type="transmembrane region" description="Helical" evidence="1">
    <location>
        <begin position="262"/>
        <end position="284"/>
    </location>
</feature>
<keyword evidence="1" id="KW-0812">Transmembrane</keyword>
<sequence>SNENNRVDEEKISLLPSDERRTRGTCCGGIRDEFHLRNIFLEYEGNEAVFYSSQWHCPAAVFVVYRVVAATYITAWLLVTALGLEHGIVRYPWPVWLTNWSYLLLSLHLILAAILAVQATWQDGGFHCCGRQQTFNLLPSTLDTAFTVRHRLPWYVKIDWVLFNIVCLAAFTVTLVYFIGLYPQMGAFKPPLIEDINLHGMNLVVVVLELILGAVPVRLLHVVYPILYGLVYTIFSLIYWSGDHTRILYPKILDWNHPGTTATIIAGLLLVGAPLLQTVIFTIYKLKLCVYRRIYTCRMN</sequence>
<protein>
    <recommendedName>
        <fullName evidence="4">Protein rolling stone</fullName>
    </recommendedName>
</protein>
<evidence type="ECO:0000313" key="3">
    <source>
        <dbReference type="Proteomes" id="UP001209878"/>
    </source>
</evidence>
<feature type="non-terminal residue" evidence="2">
    <location>
        <position position="1"/>
    </location>
</feature>
<gene>
    <name evidence="2" type="ORF">NP493_124g04008</name>
</gene>
<dbReference type="GO" id="GO:0016020">
    <property type="term" value="C:membrane"/>
    <property type="evidence" value="ECO:0007669"/>
    <property type="project" value="TreeGrafter"/>
</dbReference>
<dbReference type="Pfam" id="PF21534">
    <property type="entry name" value="Rost"/>
    <property type="match status" value="1"/>
</dbReference>
<feature type="transmembrane region" description="Helical" evidence="1">
    <location>
        <begin position="99"/>
        <end position="117"/>
    </location>
</feature>
<feature type="transmembrane region" description="Helical" evidence="1">
    <location>
        <begin position="196"/>
        <end position="215"/>
    </location>
</feature>
<keyword evidence="1" id="KW-1133">Transmembrane helix</keyword>
<feature type="transmembrane region" description="Helical" evidence="1">
    <location>
        <begin position="222"/>
        <end position="242"/>
    </location>
</feature>
<accession>A0AAD9UGK2</accession>
<dbReference type="PANTHER" id="PTHR12242">
    <property type="entry name" value="OS02G0130600 PROTEIN-RELATED"/>
    <property type="match status" value="1"/>
</dbReference>
<evidence type="ECO:0000313" key="2">
    <source>
        <dbReference type="EMBL" id="KAK2188718.1"/>
    </source>
</evidence>
<organism evidence="2 3">
    <name type="scientific">Ridgeia piscesae</name>
    <name type="common">Tubeworm</name>
    <dbReference type="NCBI Taxonomy" id="27915"/>
    <lineage>
        <taxon>Eukaryota</taxon>
        <taxon>Metazoa</taxon>
        <taxon>Spiralia</taxon>
        <taxon>Lophotrochozoa</taxon>
        <taxon>Annelida</taxon>
        <taxon>Polychaeta</taxon>
        <taxon>Sedentaria</taxon>
        <taxon>Canalipalpata</taxon>
        <taxon>Sabellida</taxon>
        <taxon>Siboglinidae</taxon>
        <taxon>Ridgeia</taxon>
    </lineage>
</organism>
<dbReference type="InterPro" id="IPR049352">
    <property type="entry name" value="Rost"/>
</dbReference>
<dbReference type="Proteomes" id="UP001209878">
    <property type="component" value="Unassembled WGS sequence"/>
</dbReference>
<reference evidence="2" key="1">
    <citation type="journal article" date="2023" name="Mol. Biol. Evol.">
        <title>Third-Generation Sequencing Reveals the Adaptive Role of the Epigenome in Three Deep-Sea Polychaetes.</title>
        <authorList>
            <person name="Perez M."/>
            <person name="Aroh O."/>
            <person name="Sun Y."/>
            <person name="Lan Y."/>
            <person name="Juniper S.K."/>
            <person name="Young C.R."/>
            <person name="Angers B."/>
            <person name="Qian P.Y."/>
        </authorList>
    </citation>
    <scope>NUCLEOTIDE SEQUENCE</scope>
    <source>
        <strain evidence="2">R07B-5</strain>
    </source>
</reference>
<evidence type="ECO:0000256" key="1">
    <source>
        <dbReference type="SAM" id="Phobius"/>
    </source>
</evidence>
<name>A0AAD9UGK2_RIDPI</name>